<evidence type="ECO:0000313" key="4">
    <source>
        <dbReference type="Proteomes" id="UP000176317"/>
    </source>
</evidence>
<protein>
    <recommendedName>
        <fullName evidence="2">M23ase beta-sheet core domain-containing protein</fullName>
    </recommendedName>
</protein>
<dbReference type="EMBL" id="MFAT01000010">
    <property type="protein sequence ID" value="OGD87003.1"/>
    <property type="molecule type" value="Genomic_DNA"/>
</dbReference>
<name>A0A1F5G539_9BACT</name>
<reference evidence="3 4" key="1">
    <citation type="journal article" date="2016" name="Nat. Commun.">
        <title>Thousands of microbial genomes shed light on interconnected biogeochemical processes in an aquifer system.</title>
        <authorList>
            <person name="Anantharaman K."/>
            <person name="Brown C.T."/>
            <person name="Hug L.A."/>
            <person name="Sharon I."/>
            <person name="Castelle C.J."/>
            <person name="Probst A.J."/>
            <person name="Thomas B.C."/>
            <person name="Singh A."/>
            <person name="Wilkins M.J."/>
            <person name="Karaoz U."/>
            <person name="Brodie E.L."/>
            <person name="Williams K.H."/>
            <person name="Hubbard S.S."/>
            <person name="Banfield J.F."/>
        </authorList>
    </citation>
    <scope>NUCLEOTIDE SEQUENCE [LARGE SCALE GENOMIC DNA]</scope>
</reference>
<dbReference type="GO" id="GO:0004222">
    <property type="term" value="F:metalloendopeptidase activity"/>
    <property type="evidence" value="ECO:0007669"/>
    <property type="project" value="TreeGrafter"/>
</dbReference>
<organism evidence="3 4">
    <name type="scientific">Candidatus Curtissbacteria bacterium RBG_13_35_7</name>
    <dbReference type="NCBI Taxonomy" id="1797705"/>
    <lineage>
        <taxon>Bacteria</taxon>
        <taxon>Candidatus Curtissiibacteriota</taxon>
    </lineage>
</organism>
<dbReference type="InterPro" id="IPR050570">
    <property type="entry name" value="Cell_wall_metabolism_enzyme"/>
</dbReference>
<accession>A0A1F5G539</accession>
<evidence type="ECO:0000256" key="1">
    <source>
        <dbReference type="SAM" id="Phobius"/>
    </source>
</evidence>
<dbReference type="Gene3D" id="2.70.70.10">
    <property type="entry name" value="Glucose Permease (Domain IIA)"/>
    <property type="match status" value="1"/>
</dbReference>
<feature type="domain" description="M23ase beta-sheet core" evidence="2">
    <location>
        <begin position="146"/>
        <end position="242"/>
    </location>
</feature>
<keyword evidence="1" id="KW-1133">Transmembrane helix</keyword>
<dbReference type="SUPFAM" id="SSF51261">
    <property type="entry name" value="Duplicated hybrid motif"/>
    <property type="match status" value="1"/>
</dbReference>
<sequence length="248" mass="27346">MNLKKSKIPDKVRSILKRTGRKYKSIILRHPYVKTVRRYGRMDAKRALKLVYKGLSEQVRIRPRIRLVVITTLVLLTILALTHRGANYLEAKEPEIKINDQAILVAEKADEASPPVEIEARVEAQKSPFEFNKPVEGYISQGYRNYHRAVDIATGAVGVPVKPLGVGQVEFTGYSADGKGNIVIVDHGNDLKSLYAHMGQISVGVGNEVTTDSTLGTVGMTGRTTGPHVHLEIYDNGIVVDPAKVLPE</sequence>
<gene>
    <name evidence="3" type="ORF">A2164_04245</name>
</gene>
<keyword evidence="1" id="KW-0812">Transmembrane</keyword>
<dbReference type="CDD" id="cd12797">
    <property type="entry name" value="M23_peptidase"/>
    <property type="match status" value="1"/>
</dbReference>
<comment type="caution">
    <text evidence="3">The sequence shown here is derived from an EMBL/GenBank/DDBJ whole genome shotgun (WGS) entry which is preliminary data.</text>
</comment>
<feature type="transmembrane region" description="Helical" evidence="1">
    <location>
        <begin position="65"/>
        <end position="82"/>
    </location>
</feature>
<dbReference type="AlphaFoldDB" id="A0A1F5G539"/>
<evidence type="ECO:0000313" key="3">
    <source>
        <dbReference type="EMBL" id="OGD87003.1"/>
    </source>
</evidence>
<keyword evidence="1" id="KW-0472">Membrane</keyword>
<dbReference type="PANTHER" id="PTHR21666:SF270">
    <property type="entry name" value="MUREIN HYDROLASE ACTIVATOR ENVC"/>
    <property type="match status" value="1"/>
</dbReference>
<proteinExistence type="predicted"/>
<dbReference type="InterPro" id="IPR016047">
    <property type="entry name" value="M23ase_b-sheet_dom"/>
</dbReference>
<dbReference type="PANTHER" id="PTHR21666">
    <property type="entry name" value="PEPTIDASE-RELATED"/>
    <property type="match status" value="1"/>
</dbReference>
<dbReference type="Pfam" id="PF01551">
    <property type="entry name" value="Peptidase_M23"/>
    <property type="match status" value="1"/>
</dbReference>
<dbReference type="InterPro" id="IPR011055">
    <property type="entry name" value="Dup_hybrid_motif"/>
</dbReference>
<evidence type="ECO:0000259" key="2">
    <source>
        <dbReference type="Pfam" id="PF01551"/>
    </source>
</evidence>
<dbReference type="Proteomes" id="UP000176317">
    <property type="component" value="Unassembled WGS sequence"/>
</dbReference>